<dbReference type="Pfam" id="PF02353">
    <property type="entry name" value="CMAS"/>
    <property type="match status" value="1"/>
</dbReference>
<dbReference type="GO" id="GO:0032259">
    <property type="term" value="P:methylation"/>
    <property type="evidence" value="ECO:0007669"/>
    <property type="project" value="UniProtKB-KW"/>
</dbReference>
<keyword evidence="5" id="KW-0443">Lipid metabolism</keyword>
<dbReference type="AlphaFoldDB" id="A0A2M6W2G2"/>
<dbReference type="GO" id="GO:0008825">
    <property type="term" value="F:cyclopropane-fatty-acyl-phospholipid synthase activity"/>
    <property type="evidence" value="ECO:0007669"/>
    <property type="project" value="UniProtKB-EC"/>
</dbReference>
<dbReference type="SUPFAM" id="SSF53335">
    <property type="entry name" value="S-adenosyl-L-methionine-dependent methyltransferases"/>
    <property type="match status" value="1"/>
</dbReference>
<dbReference type="EC" id="2.1.1.79" evidence="6"/>
<gene>
    <name evidence="6" type="ORF">COU33_00075</name>
</gene>
<dbReference type="PANTHER" id="PTHR43667">
    <property type="entry name" value="CYCLOPROPANE-FATTY-ACYL-PHOSPHOLIPID SYNTHASE"/>
    <property type="match status" value="1"/>
</dbReference>
<protein>
    <submittedName>
        <fullName evidence="6">Cyclopropane-fatty-acyl-phospholipid synthase</fullName>
        <ecNumber evidence="6">2.1.1.79</ecNumber>
    </submittedName>
</protein>
<proteinExistence type="inferred from homology"/>
<comment type="caution">
    <text evidence="6">The sequence shown here is derived from an EMBL/GenBank/DDBJ whole genome shotgun (WGS) entry which is preliminary data.</text>
</comment>
<name>A0A2M6W2G2_9BACT</name>
<evidence type="ECO:0000256" key="1">
    <source>
        <dbReference type="ARBA" id="ARBA00010815"/>
    </source>
</evidence>
<reference evidence="7" key="1">
    <citation type="submission" date="2017-09" db="EMBL/GenBank/DDBJ databases">
        <title>Depth-based differentiation of microbial function through sediment-hosted aquifers and enrichment of novel symbionts in the deep terrestrial subsurface.</title>
        <authorList>
            <person name="Probst A.J."/>
            <person name="Ladd B."/>
            <person name="Jarett J.K."/>
            <person name="Geller-Mcgrath D.E."/>
            <person name="Sieber C.M.K."/>
            <person name="Emerson J.B."/>
            <person name="Anantharaman K."/>
            <person name="Thomas B.C."/>
            <person name="Malmstrom R."/>
            <person name="Stieglmeier M."/>
            <person name="Klingl A."/>
            <person name="Woyke T."/>
            <person name="Ryan C.M."/>
            <person name="Banfield J.F."/>
        </authorList>
    </citation>
    <scope>NUCLEOTIDE SEQUENCE [LARGE SCALE GENOMIC DNA]</scope>
</reference>
<feature type="non-terminal residue" evidence="6">
    <location>
        <position position="137"/>
    </location>
</feature>
<keyword evidence="2 6" id="KW-0489">Methyltransferase</keyword>
<keyword evidence="4" id="KW-0949">S-adenosyl-L-methionine</keyword>
<evidence type="ECO:0000313" key="6">
    <source>
        <dbReference type="EMBL" id="PIT86996.1"/>
    </source>
</evidence>
<dbReference type="Proteomes" id="UP000229362">
    <property type="component" value="Unassembled WGS sequence"/>
</dbReference>
<evidence type="ECO:0000256" key="4">
    <source>
        <dbReference type="ARBA" id="ARBA00022691"/>
    </source>
</evidence>
<comment type="similarity">
    <text evidence="1">Belongs to the CFA/CMAS family.</text>
</comment>
<dbReference type="Gene3D" id="3.40.50.150">
    <property type="entry name" value="Vaccinia Virus protein VP39"/>
    <property type="match status" value="1"/>
</dbReference>
<feature type="non-terminal residue" evidence="6">
    <location>
        <position position="1"/>
    </location>
</feature>
<sequence>MFHILRSRLFNRQKKSKAKEVCETHYDLGNELFETMLDSRMTYTCGYWSSPQKPASTLDEAQEAKLDLVCRKLGLDKESTPKKILDIGCGFGSFMKYAAEKYNAECVGISLSKQQKDLGEKLCQGLPIEFRLQDYRD</sequence>
<evidence type="ECO:0000256" key="3">
    <source>
        <dbReference type="ARBA" id="ARBA00022679"/>
    </source>
</evidence>
<evidence type="ECO:0000313" key="7">
    <source>
        <dbReference type="Proteomes" id="UP000229362"/>
    </source>
</evidence>
<dbReference type="EMBL" id="PFBZ01000005">
    <property type="protein sequence ID" value="PIT86996.1"/>
    <property type="molecule type" value="Genomic_DNA"/>
</dbReference>
<organism evidence="6 7">
    <name type="scientific">Candidatus Magasanikbacteria bacterium CG10_big_fil_rev_8_21_14_0_10_43_6</name>
    <dbReference type="NCBI Taxonomy" id="1974650"/>
    <lineage>
        <taxon>Bacteria</taxon>
        <taxon>Candidatus Magasanikiibacteriota</taxon>
    </lineage>
</organism>
<dbReference type="InterPro" id="IPR029063">
    <property type="entry name" value="SAM-dependent_MTases_sf"/>
</dbReference>
<evidence type="ECO:0000256" key="2">
    <source>
        <dbReference type="ARBA" id="ARBA00022603"/>
    </source>
</evidence>
<dbReference type="GO" id="GO:0006629">
    <property type="term" value="P:lipid metabolic process"/>
    <property type="evidence" value="ECO:0007669"/>
    <property type="project" value="UniProtKB-KW"/>
</dbReference>
<keyword evidence="3 6" id="KW-0808">Transferase</keyword>
<evidence type="ECO:0000256" key="5">
    <source>
        <dbReference type="ARBA" id="ARBA00023098"/>
    </source>
</evidence>
<dbReference type="InterPro" id="IPR050723">
    <property type="entry name" value="CFA/CMAS"/>
</dbReference>
<dbReference type="PANTHER" id="PTHR43667:SF1">
    <property type="entry name" value="CYCLOPROPANE-FATTY-ACYL-PHOSPHOLIPID SYNTHASE"/>
    <property type="match status" value="1"/>
</dbReference>
<accession>A0A2M6W2G2</accession>